<protein>
    <submittedName>
        <fullName evidence="3">Uncharacterized protein</fullName>
    </submittedName>
</protein>
<feature type="region of interest" description="Disordered" evidence="1">
    <location>
        <begin position="231"/>
        <end position="301"/>
    </location>
</feature>
<dbReference type="EMBL" id="JBBJBU010000008">
    <property type="protein sequence ID" value="KAK7204455.1"/>
    <property type="molecule type" value="Genomic_DNA"/>
</dbReference>
<evidence type="ECO:0000313" key="3">
    <source>
        <dbReference type="EMBL" id="KAK7204455.1"/>
    </source>
</evidence>
<evidence type="ECO:0000256" key="1">
    <source>
        <dbReference type="SAM" id="MobiDB-lite"/>
    </source>
</evidence>
<name>A0ABR1F3R6_9ASCO</name>
<feature type="transmembrane region" description="Helical" evidence="2">
    <location>
        <begin position="45"/>
        <end position="65"/>
    </location>
</feature>
<feature type="compositionally biased region" description="Polar residues" evidence="1">
    <location>
        <begin position="423"/>
        <end position="440"/>
    </location>
</feature>
<reference evidence="3 4" key="1">
    <citation type="submission" date="2024-03" db="EMBL/GenBank/DDBJ databases">
        <title>Genome-scale model development and genomic sequencing of the oleaginous clade Lipomyces.</title>
        <authorList>
            <consortium name="Lawrence Berkeley National Laboratory"/>
            <person name="Czajka J.J."/>
            <person name="Han Y."/>
            <person name="Kim J."/>
            <person name="Mondo S.J."/>
            <person name="Hofstad B.A."/>
            <person name="Robles A."/>
            <person name="Haridas S."/>
            <person name="Riley R."/>
            <person name="LaButti K."/>
            <person name="Pangilinan J."/>
            <person name="Andreopoulos W."/>
            <person name="Lipzen A."/>
            <person name="Yan J."/>
            <person name="Wang M."/>
            <person name="Ng V."/>
            <person name="Grigoriev I.V."/>
            <person name="Spatafora J.W."/>
            <person name="Magnuson J.K."/>
            <person name="Baker S.E."/>
            <person name="Pomraning K.R."/>
        </authorList>
    </citation>
    <scope>NUCLEOTIDE SEQUENCE [LARGE SCALE GENOMIC DNA]</scope>
    <source>
        <strain evidence="3 4">Phaff 52-87</strain>
    </source>
</reference>
<feature type="region of interest" description="Disordered" evidence="1">
    <location>
        <begin position="332"/>
        <end position="404"/>
    </location>
</feature>
<feature type="region of interest" description="Disordered" evidence="1">
    <location>
        <begin position="1"/>
        <end position="25"/>
    </location>
</feature>
<feature type="compositionally biased region" description="Low complexity" evidence="1">
    <location>
        <begin position="1"/>
        <end position="22"/>
    </location>
</feature>
<keyword evidence="4" id="KW-1185">Reference proteome</keyword>
<keyword evidence="2" id="KW-1133">Transmembrane helix</keyword>
<dbReference type="RefSeq" id="XP_064767488.1">
    <property type="nucleotide sequence ID" value="XM_064913027.1"/>
</dbReference>
<feature type="compositionally biased region" description="Polar residues" evidence="1">
    <location>
        <begin position="364"/>
        <end position="373"/>
    </location>
</feature>
<gene>
    <name evidence="3" type="ORF">BZA70DRAFT_280795</name>
</gene>
<keyword evidence="2" id="KW-0472">Membrane</keyword>
<evidence type="ECO:0000313" key="4">
    <source>
        <dbReference type="Proteomes" id="UP001498771"/>
    </source>
</evidence>
<dbReference type="PANTHER" id="PTHR42088:SF1">
    <property type="entry name" value="YALI0F10131P"/>
    <property type="match status" value="1"/>
</dbReference>
<feature type="compositionally biased region" description="Polar residues" evidence="1">
    <location>
        <begin position="171"/>
        <end position="190"/>
    </location>
</feature>
<keyword evidence="2" id="KW-0812">Transmembrane</keyword>
<organism evidence="3 4">
    <name type="scientific">Myxozyma melibiosi</name>
    <dbReference type="NCBI Taxonomy" id="54550"/>
    <lineage>
        <taxon>Eukaryota</taxon>
        <taxon>Fungi</taxon>
        <taxon>Dikarya</taxon>
        <taxon>Ascomycota</taxon>
        <taxon>Saccharomycotina</taxon>
        <taxon>Lipomycetes</taxon>
        <taxon>Lipomycetales</taxon>
        <taxon>Lipomycetaceae</taxon>
        <taxon>Myxozyma</taxon>
    </lineage>
</organism>
<feature type="region of interest" description="Disordered" evidence="1">
    <location>
        <begin position="457"/>
        <end position="574"/>
    </location>
</feature>
<dbReference type="GeneID" id="90038539"/>
<proteinExistence type="predicted"/>
<feature type="compositionally biased region" description="Low complexity" evidence="1">
    <location>
        <begin position="565"/>
        <end position="574"/>
    </location>
</feature>
<evidence type="ECO:0000256" key="2">
    <source>
        <dbReference type="SAM" id="Phobius"/>
    </source>
</evidence>
<feature type="compositionally biased region" description="Basic and acidic residues" evidence="1">
    <location>
        <begin position="375"/>
        <end position="404"/>
    </location>
</feature>
<feature type="region of interest" description="Disordered" evidence="1">
    <location>
        <begin position="139"/>
        <end position="190"/>
    </location>
</feature>
<accession>A0ABR1F3R6</accession>
<sequence>MATPALLPRAAAASTSSSSSSSYDCDGADKGKAVCEKPVGSQGLAIGLGVGIPVVVIFLLIFIMIRIRARRLRREDSVAAAIDLNHDDFDITPPRTRSGNAFEKLYPEFLVPGSFAESRASLESPYDIARLPDSAYTRARRSNNDPFAATLPPSRSKGAISAAYGPRPSGPKQSLSNSVAPSSTESYEMQPVYSNRQIALPSSSSGYSYSDPVSPPAALFTSKSGQKNSHSVQEYALADSDLSSSPPALTHDRSLSSASVHSAASSNLSSSSVGASDSPDTSVDARTGAVSPFADPSGEESITAVTNRASLASVSLRRESEAADSVSFYAAQSELSQSEVEQSDNDSDYDQQQPPIPPVHATSPARTLQQQQYKAVEDSALHVPHSESDIDRSKSLSKPADAEERAHRLRSFYKDYFEQPQQALPNSSPALGHGFSNTVDDSGIAYDSTGRIATRADKRPFAIAPNATGNMPRSMSFEPGRPMAEVSNEQYNHYPPQLPATPQTPTSQYQPYRAAGSAGSSGKQRPKLPPLLPLSALPTPHKMGKDDFLASPTAFAPPSSRKRGPASAVGSPVSSPTIAQREWAGVELRSIPSPHNIRLSKTYSEMEYLPQARYNPTPQVDTLDLHQMQHRQQMASGRPVSQLPRTLVGHKNEMEDALRPSWDMRQSELKF</sequence>
<feature type="region of interest" description="Disordered" evidence="1">
    <location>
        <begin position="423"/>
        <end position="442"/>
    </location>
</feature>
<feature type="compositionally biased region" description="Low complexity" evidence="1">
    <location>
        <begin position="255"/>
        <end position="278"/>
    </location>
</feature>
<dbReference type="PANTHER" id="PTHR42088">
    <property type="entry name" value="YALI0F10131P"/>
    <property type="match status" value="1"/>
</dbReference>
<comment type="caution">
    <text evidence="3">The sequence shown here is derived from an EMBL/GenBank/DDBJ whole genome shotgun (WGS) entry which is preliminary data.</text>
</comment>
<dbReference type="Proteomes" id="UP001498771">
    <property type="component" value="Unassembled WGS sequence"/>
</dbReference>